<name>A0AAV0ZVR1_VICFA</name>
<evidence type="ECO:0000256" key="4">
    <source>
        <dbReference type="PROSITE-ProRule" id="PRU01343"/>
    </source>
</evidence>
<feature type="region of interest" description="Disordered" evidence="5">
    <location>
        <begin position="103"/>
        <end position="190"/>
    </location>
</feature>
<dbReference type="PANTHER" id="PTHR33248">
    <property type="entry name" value="ZINC ION-BINDING PROTEIN"/>
    <property type="match status" value="1"/>
</dbReference>
<dbReference type="Proteomes" id="UP001157006">
    <property type="component" value="Chromosome 2"/>
</dbReference>
<keyword evidence="1" id="KW-0479">Metal-binding</keyword>
<feature type="region of interest" description="Disordered" evidence="5">
    <location>
        <begin position="262"/>
        <end position="282"/>
    </location>
</feature>
<evidence type="ECO:0000256" key="3">
    <source>
        <dbReference type="ARBA" id="ARBA00022833"/>
    </source>
</evidence>
<feature type="domain" description="GRF-type" evidence="6">
    <location>
        <begin position="20"/>
        <end position="64"/>
    </location>
</feature>
<keyword evidence="3" id="KW-0862">Zinc</keyword>
<reference evidence="7 8" key="1">
    <citation type="submission" date="2023-01" db="EMBL/GenBank/DDBJ databases">
        <authorList>
            <person name="Kreplak J."/>
        </authorList>
    </citation>
    <scope>NUCLEOTIDE SEQUENCE [LARGE SCALE GENOMIC DNA]</scope>
</reference>
<dbReference type="PROSITE" id="PS51999">
    <property type="entry name" value="ZF_GRF"/>
    <property type="match status" value="1"/>
</dbReference>
<evidence type="ECO:0000256" key="1">
    <source>
        <dbReference type="ARBA" id="ARBA00022723"/>
    </source>
</evidence>
<evidence type="ECO:0000256" key="2">
    <source>
        <dbReference type="ARBA" id="ARBA00022771"/>
    </source>
</evidence>
<keyword evidence="8" id="KW-1185">Reference proteome</keyword>
<sequence length="312" mass="34764">MSQKSVSNPSYRNHSVIHECHCGIDAPLMTAWTDSNPGRRFFGCGMYKVQGFKKCSNFVWLDEEMNPRAKEVIGNLLHNLNEEKQRVKESMFSQLRRYHEAIPPSTSAPATKQQQQQQVITNSEGTTISSPNVSTAISLPTFNSPSSVPSQLSSIPTIPLECSENSKQDEEKYDVSREKEPQDSDLSSSDFVEVQTLPLSVHPTTFMDACAQDSNAWTKTPLSQAHMQPLDFQREGRFFSPRDSWIPPSIEIDKTLLTPAVVPDPSRDHSLSPSTSSIPHGFPLNENLGAKVHFGSKSSDARPKWKATKPYG</sequence>
<dbReference type="EMBL" id="OX451737">
    <property type="protein sequence ID" value="CAI8601104.1"/>
    <property type="molecule type" value="Genomic_DNA"/>
</dbReference>
<gene>
    <name evidence="7" type="ORF">VFH_II256080</name>
</gene>
<accession>A0AAV0ZVR1</accession>
<feature type="compositionally biased region" description="Polar residues" evidence="5">
    <location>
        <begin position="119"/>
        <end position="143"/>
    </location>
</feature>
<dbReference type="AlphaFoldDB" id="A0AAV0ZVR1"/>
<feature type="compositionally biased region" description="Basic and acidic residues" evidence="5">
    <location>
        <begin position="164"/>
        <end position="182"/>
    </location>
</feature>
<proteinExistence type="predicted"/>
<dbReference type="GO" id="GO:0008270">
    <property type="term" value="F:zinc ion binding"/>
    <property type="evidence" value="ECO:0007669"/>
    <property type="project" value="UniProtKB-KW"/>
</dbReference>
<evidence type="ECO:0000256" key="5">
    <source>
        <dbReference type="SAM" id="MobiDB-lite"/>
    </source>
</evidence>
<keyword evidence="2 4" id="KW-0863">Zinc-finger</keyword>
<dbReference type="InterPro" id="IPR010666">
    <property type="entry name" value="Znf_GRF"/>
</dbReference>
<evidence type="ECO:0000313" key="8">
    <source>
        <dbReference type="Proteomes" id="UP001157006"/>
    </source>
</evidence>
<evidence type="ECO:0000313" key="7">
    <source>
        <dbReference type="EMBL" id="CAI8601104.1"/>
    </source>
</evidence>
<evidence type="ECO:0000259" key="6">
    <source>
        <dbReference type="PROSITE" id="PS51999"/>
    </source>
</evidence>
<protein>
    <recommendedName>
        <fullName evidence="6">GRF-type domain-containing protein</fullName>
    </recommendedName>
</protein>
<feature type="compositionally biased region" description="Low complexity" evidence="5">
    <location>
        <begin position="144"/>
        <end position="156"/>
    </location>
</feature>
<organism evidence="7 8">
    <name type="scientific">Vicia faba</name>
    <name type="common">Broad bean</name>
    <name type="synonym">Faba vulgaris</name>
    <dbReference type="NCBI Taxonomy" id="3906"/>
    <lineage>
        <taxon>Eukaryota</taxon>
        <taxon>Viridiplantae</taxon>
        <taxon>Streptophyta</taxon>
        <taxon>Embryophyta</taxon>
        <taxon>Tracheophyta</taxon>
        <taxon>Spermatophyta</taxon>
        <taxon>Magnoliopsida</taxon>
        <taxon>eudicotyledons</taxon>
        <taxon>Gunneridae</taxon>
        <taxon>Pentapetalae</taxon>
        <taxon>rosids</taxon>
        <taxon>fabids</taxon>
        <taxon>Fabales</taxon>
        <taxon>Fabaceae</taxon>
        <taxon>Papilionoideae</taxon>
        <taxon>50 kb inversion clade</taxon>
        <taxon>NPAAA clade</taxon>
        <taxon>Hologalegina</taxon>
        <taxon>IRL clade</taxon>
        <taxon>Fabeae</taxon>
        <taxon>Vicia</taxon>
    </lineage>
</organism>
<feature type="region of interest" description="Disordered" evidence="5">
    <location>
        <begin position="293"/>
        <end position="312"/>
    </location>
</feature>